<feature type="region of interest" description="Disordered" evidence="1">
    <location>
        <begin position="1"/>
        <end position="41"/>
    </location>
</feature>
<accession>A0ABX1ARY2</accession>
<feature type="compositionally biased region" description="Gly residues" evidence="1">
    <location>
        <begin position="30"/>
        <end position="41"/>
    </location>
</feature>
<comment type="caution">
    <text evidence="3">The sequence shown here is derived from an EMBL/GenBank/DDBJ whole genome shotgun (WGS) entry which is preliminary data.</text>
</comment>
<protein>
    <recommendedName>
        <fullName evidence="5">Integral membrane protein</fullName>
    </recommendedName>
</protein>
<evidence type="ECO:0000256" key="2">
    <source>
        <dbReference type="SAM" id="Phobius"/>
    </source>
</evidence>
<feature type="region of interest" description="Disordered" evidence="1">
    <location>
        <begin position="145"/>
        <end position="201"/>
    </location>
</feature>
<keyword evidence="4" id="KW-1185">Reference proteome</keyword>
<name>A0ABX1ARY2_9ACTN</name>
<evidence type="ECO:0000256" key="1">
    <source>
        <dbReference type="SAM" id="MobiDB-lite"/>
    </source>
</evidence>
<dbReference type="EMBL" id="JAAVJB010000091">
    <property type="protein sequence ID" value="NJP67172.1"/>
    <property type="molecule type" value="Genomic_DNA"/>
</dbReference>
<feature type="compositionally biased region" description="Low complexity" evidence="1">
    <location>
        <begin position="183"/>
        <end position="201"/>
    </location>
</feature>
<keyword evidence="2" id="KW-0812">Transmembrane</keyword>
<evidence type="ECO:0008006" key="5">
    <source>
        <dbReference type="Google" id="ProtNLM"/>
    </source>
</evidence>
<evidence type="ECO:0000313" key="4">
    <source>
        <dbReference type="Proteomes" id="UP000746503"/>
    </source>
</evidence>
<feature type="compositionally biased region" description="Low complexity" evidence="1">
    <location>
        <begin position="8"/>
        <end position="24"/>
    </location>
</feature>
<dbReference type="RefSeq" id="WP_167933705.1">
    <property type="nucleotide sequence ID" value="NZ_JAAVJB010000091.1"/>
</dbReference>
<organism evidence="3 4">
    <name type="scientific">Streptomyces spiramenti</name>
    <dbReference type="NCBI Taxonomy" id="2720606"/>
    <lineage>
        <taxon>Bacteria</taxon>
        <taxon>Bacillati</taxon>
        <taxon>Actinomycetota</taxon>
        <taxon>Actinomycetes</taxon>
        <taxon>Kitasatosporales</taxon>
        <taxon>Streptomycetaceae</taxon>
        <taxon>Streptomyces</taxon>
    </lineage>
</organism>
<gene>
    <name evidence="3" type="ORF">HCJ92_12910</name>
</gene>
<sequence>MSHPQSGPDPYGPADPYGPDGYRPPADRYGSGGAPTGRRGGGVPDAAIVGSLALAISVTLLVWSSTGLGGLLRAGSWPEGVTFTSTAGALRSLLTAPADITAAWPQADATALPPGGVFWLIFAAQLVVVGGTVLWCAVRIGTRRARRAEGPGPGRRPGGARKAPNAPDRGYPYAEHGPSEGNAGSPVGGVVPTGAGAGTATSDASDAVLTAGPAAVVTDPDGRLYRDTAARRSDHGPVHLYDPEQLTDTPVRLRWAPHHGCADHVVARARATALLAPVRPSAPVFQLDAETAETVLRCYLHAAALTGEPFTTVHRWAQSNSSDPAGTLRSHPRVAPGASMELEAALTSHPERRDAALALINRALHGLEDPAVRRACAPGKADAAALAELLETGGTLYVVGRGPATLSLRTALLRAVTPPLTHVPAGPAAVGGR</sequence>
<keyword evidence="2" id="KW-1133">Transmembrane helix</keyword>
<reference evidence="3 4" key="1">
    <citation type="submission" date="2020-03" db="EMBL/GenBank/DDBJ databases">
        <title>Draft genome of Streptomyces sp. ventii, isolated from the Axial Seamount in the Pacific Ocean, and resequencing of the two type strains Streptomyces lonarensis strain NCL 716 and Streptomyces bohaiensis strain 11A07.</title>
        <authorList>
            <person name="Loughran R.M."/>
            <person name="Pfannmuller K.M."/>
            <person name="Wasson B.J."/>
            <person name="Deadmond M.C."/>
            <person name="Paddock B.E."/>
            <person name="Koyack M.J."/>
            <person name="Gallegos D.A."/>
            <person name="Mitchell E.A."/>
            <person name="Ushijima B."/>
            <person name="Saw J.H."/>
            <person name="Mcphail K.L."/>
            <person name="Videau P."/>
        </authorList>
    </citation>
    <scope>NUCLEOTIDE SEQUENCE [LARGE SCALE GENOMIC DNA]</scope>
    <source>
        <strain evidence="4">5675061</strain>
    </source>
</reference>
<feature type="transmembrane region" description="Helical" evidence="2">
    <location>
        <begin position="117"/>
        <end position="138"/>
    </location>
</feature>
<keyword evidence="2" id="KW-0472">Membrane</keyword>
<dbReference type="Proteomes" id="UP000746503">
    <property type="component" value="Unassembled WGS sequence"/>
</dbReference>
<proteinExistence type="predicted"/>
<evidence type="ECO:0000313" key="3">
    <source>
        <dbReference type="EMBL" id="NJP67172.1"/>
    </source>
</evidence>
<feature type="transmembrane region" description="Helical" evidence="2">
    <location>
        <begin position="46"/>
        <end position="63"/>
    </location>
</feature>